<dbReference type="KEGG" id="tva:4752003"/>
<evidence type="ECO:0000313" key="3">
    <source>
        <dbReference type="EMBL" id="EAX94274.1"/>
    </source>
</evidence>
<dbReference type="InParanoid" id="A2FLC4"/>
<feature type="transmembrane region" description="Helical" evidence="2">
    <location>
        <begin position="782"/>
        <end position="803"/>
    </location>
</feature>
<dbReference type="RefSeq" id="XP_001307204.1">
    <property type="nucleotide sequence ID" value="XM_001307203.1"/>
</dbReference>
<feature type="region of interest" description="Disordered" evidence="1">
    <location>
        <begin position="729"/>
        <end position="775"/>
    </location>
</feature>
<proteinExistence type="predicted"/>
<reference evidence="3" key="2">
    <citation type="journal article" date="2007" name="Science">
        <title>Draft genome sequence of the sexually transmitted pathogen Trichomonas vaginalis.</title>
        <authorList>
            <person name="Carlton J.M."/>
            <person name="Hirt R.P."/>
            <person name="Silva J.C."/>
            <person name="Delcher A.L."/>
            <person name="Schatz M."/>
            <person name="Zhao Q."/>
            <person name="Wortman J.R."/>
            <person name="Bidwell S.L."/>
            <person name="Alsmark U.C.M."/>
            <person name="Besteiro S."/>
            <person name="Sicheritz-Ponten T."/>
            <person name="Noel C.J."/>
            <person name="Dacks J.B."/>
            <person name="Foster P.G."/>
            <person name="Simillion C."/>
            <person name="Van de Peer Y."/>
            <person name="Miranda-Saavedra D."/>
            <person name="Barton G.J."/>
            <person name="Westrop G.D."/>
            <person name="Mueller S."/>
            <person name="Dessi D."/>
            <person name="Fiori P.L."/>
            <person name="Ren Q."/>
            <person name="Paulsen I."/>
            <person name="Zhang H."/>
            <person name="Bastida-Corcuera F.D."/>
            <person name="Simoes-Barbosa A."/>
            <person name="Brown M.T."/>
            <person name="Hayes R.D."/>
            <person name="Mukherjee M."/>
            <person name="Okumura C.Y."/>
            <person name="Schneider R."/>
            <person name="Smith A.J."/>
            <person name="Vanacova S."/>
            <person name="Villalvazo M."/>
            <person name="Haas B.J."/>
            <person name="Pertea M."/>
            <person name="Feldblyum T.V."/>
            <person name="Utterback T.R."/>
            <person name="Shu C.L."/>
            <person name="Osoegawa K."/>
            <person name="de Jong P.J."/>
            <person name="Hrdy I."/>
            <person name="Horvathova L."/>
            <person name="Zubacova Z."/>
            <person name="Dolezal P."/>
            <person name="Malik S.B."/>
            <person name="Logsdon J.M. Jr."/>
            <person name="Henze K."/>
            <person name="Gupta A."/>
            <person name="Wang C.C."/>
            <person name="Dunne R.L."/>
            <person name="Upcroft J.A."/>
            <person name="Upcroft P."/>
            <person name="White O."/>
            <person name="Salzberg S.L."/>
            <person name="Tang P."/>
            <person name="Chiu C.-H."/>
            <person name="Lee Y.-S."/>
            <person name="Embley T.M."/>
            <person name="Coombs G.H."/>
            <person name="Mottram J.C."/>
            <person name="Tachezy J."/>
            <person name="Fraser-Liggett C.M."/>
            <person name="Johnson P.J."/>
        </authorList>
    </citation>
    <scope>NUCLEOTIDE SEQUENCE [LARGE SCALE GENOMIC DNA]</scope>
    <source>
        <strain evidence="3">G3</strain>
    </source>
</reference>
<feature type="compositionally biased region" description="Basic and acidic residues" evidence="1">
    <location>
        <begin position="754"/>
        <end position="769"/>
    </location>
</feature>
<keyword evidence="2" id="KW-0812">Transmembrane</keyword>
<keyword evidence="2" id="KW-0472">Membrane</keyword>
<protein>
    <submittedName>
        <fullName evidence="3">Surface antigen BspA-like</fullName>
    </submittedName>
</protein>
<accession>A2FLC4</accession>
<keyword evidence="2" id="KW-1133">Transmembrane helix</keyword>
<organism evidence="3 4">
    <name type="scientific">Trichomonas vaginalis (strain ATCC PRA-98 / G3)</name>
    <dbReference type="NCBI Taxonomy" id="412133"/>
    <lineage>
        <taxon>Eukaryota</taxon>
        <taxon>Metamonada</taxon>
        <taxon>Parabasalia</taxon>
        <taxon>Trichomonadida</taxon>
        <taxon>Trichomonadidae</taxon>
        <taxon>Trichomonas</taxon>
    </lineage>
</organism>
<dbReference type="VEuPathDB" id="TrichDB:TVAGG3_0254980"/>
<sequence>MFPKNPADTIPSKVEVFSTTQEPVTDDPMPEPSPNEFKWYTIGLFTHNFDTVKFSTIVFDFYDTNIITNHKNFVDEGGNDLKLFYPIGSKIRFKAKNSQKNLMKGFQISIDENLSTAILINYFGKNVYITAEKTSLIFISSIKTDLFMNSEYPVGIYIDQAQSDQGGSWSNYNYFQMQTSRQQTIGLTYIKKSKKTDNIENDEFSGIFYPPHRRHSEPTIEDFNPLFENMTLNLPFGKYNVWPIYDGIEVNCSADTGLIIKSANLYDIYFFKQEKLQYLRFTSNFTLLYFQTNKLIESAFKYSNKLSVKSQYFVAIPYNFYSYAPYALLFQTNEINIYGNEQVKIYDIFTGNQDPCPSKLGAEMGVAIIILYRQKNGIKYTCICGSSYSVKSILSDGRNWPVLYSIPDNYLVIYNKEIYTKWIYKDEFKSHELINFTNAVGYDVLLNPVNRAFSVDTEKLDDKSSYCYFIYNPDINSNLTLNMFDSRTSTWTTKKEEIDVQKKYCIKKSDQIKAIYIESSDSQQQYKKISNGTSILTEITIISNGNLILQPNKYFIKPQTMVALFPDSESEKITINNGSSNYLFKESGIIEISGEGSIKAAAYSSDIDSQKQYVLKGNGQIKIGTSDKNDIVLTSEPISILVYSVSNDFAASIKVLSQKLIVRFFKLDGTEFTFGLRRIRETEINEPFVVVIENNASPSEDVSLTITTTSSSDEKAKIISEDGIKDVIEEPLVNPPSKPNEETPSKPGDNTSSKPDESSPDDTKSETNGKPKKSGGKIAGQIIGSLIGIYLVVAICFSVYYYYTRYYLKSKKEEAEEVSQEETILTATNEVTNENIITVFDEPQDEKSDSLSFDSAEV</sequence>
<evidence type="ECO:0000256" key="1">
    <source>
        <dbReference type="SAM" id="MobiDB-lite"/>
    </source>
</evidence>
<dbReference type="Proteomes" id="UP000001542">
    <property type="component" value="Unassembled WGS sequence"/>
</dbReference>
<name>A2FLC4_TRIV3</name>
<dbReference type="EMBL" id="DS113866">
    <property type="protein sequence ID" value="EAX94274.1"/>
    <property type="molecule type" value="Genomic_DNA"/>
</dbReference>
<gene>
    <name evidence="3" type="ORF">TVAG_057740</name>
</gene>
<evidence type="ECO:0000256" key="2">
    <source>
        <dbReference type="SAM" id="Phobius"/>
    </source>
</evidence>
<reference evidence="3" key="1">
    <citation type="submission" date="2006-10" db="EMBL/GenBank/DDBJ databases">
        <authorList>
            <person name="Amadeo P."/>
            <person name="Zhao Q."/>
            <person name="Wortman J."/>
            <person name="Fraser-Liggett C."/>
            <person name="Carlton J."/>
        </authorList>
    </citation>
    <scope>NUCLEOTIDE SEQUENCE</scope>
    <source>
        <strain evidence="3">G3</strain>
    </source>
</reference>
<evidence type="ECO:0000313" key="4">
    <source>
        <dbReference type="Proteomes" id="UP000001542"/>
    </source>
</evidence>
<dbReference type="AlphaFoldDB" id="A2FLC4"/>
<dbReference type="VEuPathDB" id="TrichDB:TVAG_057740"/>
<keyword evidence="4" id="KW-1185">Reference proteome</keyword>